<evidence type="ECO:0000256" key="3">
    <source>
        <dbReference type="ARBA" id="ARBA00022777"/>
    </source>
</evidence>
<dbReference type="PANTHER" id="PTHR37419:SF1">
    <property type="entry name" value="SERINE_THREONINE-PROTEIN KINASE TOXIN HIPA"/>
    <property type="match status" value="1"/>
</dbReference>
<keyword evidence="2" id="KW-0808">Transferase</keyword>
<name>A0ABQ1M5Z8_9BACT</name>
<dbReference type="PANTHER" id="PTHR37419">
    <property type="entry name" value="SERINE/THREONINE-PROTEIN KINASE TOXIN HIPA"/>
    <property type="match status" value="1"/>
</dbReference>
<dbReference type="InterPro" id="IPR052028">
    <property type="entry name" value="HipA_Ser/Thr_kinase"/>
</dbReference>
<dbReference type="EMBL" id="BMFD01000002">
    <property type="protein sequence ID" value="GGC32092.1"/>
    <property type="molecule type" value="Genomic_DNA"/>
</dbReference>
<dbReference type="InterPro" id="IPR012893">
    <property type="entry name" value="HipA-like_C"/>
</dbReference>
<accession>A0ABQ1M5Z8</accession>
<reference evidence="6" key="1">
    <citation type="journal article" date="2019" name="Int. J. Syst. Evol. Microbiol.">
        <title>The Global Catalogue of Microorganisms (GCM) 10K type strain sequencing project: providing services to taxonomists for standard genome sequencing and annotation.</title>
        <authorList>
            <consortium name="The Broad Institute Genomics Platform"/>
            <consortium name="The Broad Institute Genome Sequencing Center for Infectious Disease"/>
            <person name="Wu L."/>
            <person name="Ma J."/>
        </authorList>
    </citation>
    <scope>NUCLEOTIDE SEQUENCE [LARGE SCALE GENOMIC DNA]</scope>
    <source>
        <strain evidence="6">CGMCC 1.12479</strain>
    </source>
</reference>
<dbReference type="RefSeq" id="WP_188440111.1">
    <property type="nucleotide sequence ID" value="NZ_BMFD01000002.1"/>
</dbReference>
<sequence>MEKRCLYCYGLLDDFETDFHPKCSRKIFASSNVPHLPYSEQELESLAKSVIEKQTGLTGVQPKLSLHITSQKNGPKRFTIVGLWGGYILKPSSASYPQLPEVEDLTMHLAAIAKIKVVPHSLIRMNSGNLAYITKRIDRTKTGKIHMEDMCQLTERLTEDKYRGSYEQIAKAIKKYSKTPGLDLVNFYEQVLFCFLTSNADMHLKNFSLIYQPNIGPVLSQGYDMLNTTLVNPDDQEQMALSLNGKKNRIRKNDFIQAFTSAGLDKKQQDFIFNKMIDAKPQWMEMIQKSFLSKDFKEQYTEILSDRLETIG</sequence>
<feature type="domain" description="HipA-like C-terminal" evidence="4">
    <location>
        <begin position="56"/>
        <end position="282"/>
    </location>
</feature>
<evidence type="ECO:0000313" key="5">
    <source>
        <dbReference type="EMBL" id="GGC32092.1"/>
    </source>
</evidence>
<keyword evidence="3" id="KW-0418">Kinase</keyword>
<evidence type="ECO:0000256" key="2">
    <source>
        <dbReference type="ARBA" id="ARBA00022679"/>
    </source>
</evidence>
<dbReference type="Proteomes" id="UP000635885">
    <property type="component" value="Unassembled WGS sequence"/>
</dbReference>
<protein>
    <recommendedName>
        <fullName evidence="4">HipA-like C-terminal domain-containing protein</fullName>
    </recommendedName>
</protein>
<proteinExistence type="inferred from homology"/>
<evidence type="ECO:0000256" key="1">
    <source>
        <dbReference type="ARBA" id="ARBA00010164"/>
    </source>
</evidence>
<evidence type="ECO:0000259" key="4">
    <source>
        <dbReference type="Pfam" id="PF07804"/>
    </source>
</evidence>
<gene>
    <name evidence="5" type="ORF">GCM10010993_08850</name>
</gene>
<organism evidence="5 6">
    <name type="scientific">Belliella aquatica</name>
    <dbReference type="NCBI Taxonomy" id="1323734"/>
    <lineage>
        <taxon>Bacteria</taxon>
        <taxon>Pseudomonadati</taxon>
        <taxon>Bacteroidota</taxon>
        <taxon>Cytophagia</taxon>
        <taxon>Cytophagales</taxon>
        <taxon>Cyclobacteriaceae</taxon>
        <taxon>Belliella</taxon>
    </lineage>
</organism>
<comment type="similarity">
    <text evidence="1">Belongs to the HipA Ser/Thr kinase family.</text>
</comment>
<dbReference type="Pfam" id="PF07804">
    <property type="entry name" value="HipA_C"/>
    <property type="match status" value="1"/>
</dbReference>
<dbReference type="Gene3D" id="1.10.1070.20">
    <property type="match status" value="1"/>
</dbReference>
<evidence type="ECO:0000313" key="6">
    <source>
        <dbReference type="Proteomes" id="UP000635885"/>
    </source>
</evidence>
<comment type="caution">
    <text evidence="5">The sequence shown here is derived from an EMBL/GenBank/DDBJ whole genome shotgun (WGS) entry which is preliminary data.</text>
</comment>
<keyword evidence="6" id="KW-1185">Reference proteome</keyword>